<evidence type="ECO:0000313" key="12">
    <source>
        <dbReference type="EMBL" id="TCS87789.1"/>
    </source>
</evidence>
<dbReference type="SUPFAM" id="SSF51419">
    <property type="entry name" value="PLP-binding barrel"/>
    <property type="match status" value="1"/>
</dbReference>
<comment type="cofactor">
    <cofactor evidence="2 8 9">
        <name>pyridoxal 5'-phosphate</name>
        <dbReference type="ChEBI" id="CHEBI:597326"/>
    </cofactor>
</comment>
<keyword evidence="4" id="KW-0547">Nucleotide-binding</keyword>
<comment type="pathway">
    <text evidence="8">Amino-acid biosynthesis; D-alanine biosynthesis; D-alanine from L-alanine: step 1/1.</text>
</comment>
<evidence type="ECO:0000256" key="2">
    <source>
        <dbReference type="ARBA" id="ARBA00001933"/>
    </source>
</evidence>
<evidence type="ECO:0000256" key="6">
    <source>
        <dbReference type="ARBA" id="ARBA00022898"/>
    </source>
</evidence>
<dbReference type="Pfam" id="PF00842">
    <property type="entry name" value="Ala_racemase_C"/>
    <property type="match status" value="1"/>
</dbReference>
<dbReference type="GO" id="GO:0016881">
    <property type="term" value="F:acid-amino acid ligase activity"/>
    <property type="evidence" value="ECO:0007669"/>
    <property type="project" value="InterPro"/>
</dbReference>
<dbReference type="FunFam" id="3.20.20.10:FF:000002">
    <property type="entry name" value="Alanine racemase"/>
    <property type="match status" value="1"/>
</dbReference>
<dbReference type="NCBIfam" id="NF008897">
    <property type="entry name" value="PRK11930.1"/>
    <property type="match status" value="1"/>
</dbReference>
<feature type="domain" description="Alanine racemase C-terminal" evidence="11">
    <location>
        <begin position="690"/>
        <end position="814"/>
    </location>
</feature>
<organism evidence="12 13">
    <name type="scientific">Anseongella ginsenosidimutans</name>
    <dbReference type="NCBI Taxonomy" id="496056"/>
    <lineage>
        <taxon>Bacteria</taxon>
        <taxon>Pseudomonadati</taxon>
        <taxon>Bacteroidota</taxon>
        <taxon>Sphingobacteriia</taxon>
        <taxon>Sphingobacteriales</taxon>
        <taxon>Sphingobacteriaceae</taxon>
        <taxon>Anseongella</taxon>
    </lineage>
</organism>
<feature type="binding site" evidence="8 10">
    <location>
        <position position="760"/>
    </location>
    <ligand>
        <name>substrate</name>
    </ligand>
</feature>
<comment type="caution">
    <text evidence="12">The sequence shown here is derived from an EMBL/GenBank/DDBJ whole genome shotgun (WGS) entry which is preliminary data.</text>
</comment>
<dbReference type="GO" id="GO:0030632">
    <property type="term" value="P:D-alanine biosynthetic process"/>
    <property type="evidence" value="ECO:0007669"/>
    <property type="project" value="UniProtKB-UniRule"/>
</dbReference>
<feature type="active site" description="Proton acceptor; specific for D-alanine" evidence="8">
    <location>
        <position position="486"/>
    </location>
</feature>
<dbReference type="PANTHER" id="PTHR43024:SF1">
    <property type="entry name" value="UDP-N-ACETYLMURAMOYL-TRIPEPTIDE--D-ALANYL-D-ALANINE LIGASE"/>
    <property type="match status" value="1"/>
</dbReference>
<evidence type="ECO:0000256" key="7">
    <source>
        <dbReference type="ARBA" id="ARBA00023235"/>
    </source>
</evidence>
<dbReference type="InterPro" id="IPR011079">
    <property type="entry name" value="Ala_racemase_C"/>
</dbReference>
<dbReference type="SUPFAM" id="SSF53244">
    <property type="entry name" value="MurD-like peptide ligases, peptide-binding domain"/>
    <property type="match status" value="1"/>
</dbReference>
<dbReference type="InterPro" id="IPR013221">
    <property type="entry name" value="Mur_ligase_cen"/>
</dbReference>
<feature type="binding site" evidence="8 10">
    <location>
        <position position="584"/>
    </location>
    <ligand>
        <name>substrate</name>
    </ligand>
</feature>
<keyword evidence="6 8" id="KW-0663">Pyridoxal phosphate</keyword>
<dbReference type="GO" id="GO:0005524">
    <property type="term" value="F:ATP binding"/>
    <property type="evidence" value="ECO:0007669"/>
    <property type="project" value="UniProtKB-KW"/>
</dbReference>
<evidence type="ECO:0000259" key="11">
    <source>
        <dbReference type="SMART" id="SM01005"/>
    </source>
</evidence>
<protein>
    <recommendedName>
        <fullName evidence="8">Alanine racemase</fullName>
        <ecNumber evidence="8">5.1.1.1</ecNumber>
    </recommendedName>
</protein>
<feature type="active site" description="Proton acceptor; specific for L-alanine" evidence="8">
    <location>
        <position position="711"/>
    </location>
</feature>
<evidence type="ECO:0000256" key="3">
    <source>
        <dbReference type="ARBA" id="ARBA00022598"/>
    </source>
</evidence>
<feature type="modified residue" description="N6-(pyridoxal phosphate)lysine" evidence="8 9">
    <location>
        <position position="486"/>
    </location>
</feature>
<dbReference type="InterPro" id="IPR000821">
    <property type="entry name" value="Ala_racemase"/>
</dbReference>
<dbReference type="InterPro" id="IPR009006">
    <property type="entry name" value="Ala_racemase/Decarboxylase_C"/>
</dbReference>
<dbReference type="InterPro" id="IPR001608">
    <property type="entry name" value="Ala_racemase_N"/>
</dbReference>
<dbReference type="Gene3D" id="3.90.190.20">
    <property type="entry name" value="Mur ligase, C-terminal domain"/>
    <property type="match status" value="1"/>
</dbReference>
<proteinExistence type="inferred from homology"/>
<accession>A0A4R3KT57</accession>
<dbReference type="Gene3D" id="3.20.20.10">
    <property type="entry name" value="Alanine racemase"/>
    <property type="match status" value="1"/>
</dbReference>
<comment type="function">
    <text evidence="8">Catalyzes the interconversion of L-alanine and D-alanine. May also act on other amino acids.</text>
</comment>
<comment type="similarity">
    <text evidence="8">Belongs to the alanine racemase family.</text>
</comment>
<dbReference type="HAMAP" id="MF_01201">
    <property type="entry name" value="Ala_racemase"/>
    <property type="match status" value="1"/>
</dbReference>
<dbReference type="GO" id="GO:0008784">
    <property type="term" value="F:alanine racemase activity"/>
    <property type="evidence" value="ECO:0007669"/>
    <property type="project" value="UniProtKB-UniRule"/>
</dbReference>
<name>A0A4R3KT57_9SPHI</name>
<dbReference type="Pfam" id="PF08245">
    <property type="entry name" value="Mur_ligase_M"/>
    <property type="match status" value="1"/>
</dbReference>
<dbReference type="CDD" id="cd00430">
    <property type="entry name" value="PLPDE_III_AR"/>
    <property type="match status" value="1"/>
</dbReference>
<dbReference type="SUPFAM" id="SSF63418">
    <property type="entry name" value="MurE/MurF N-terminal domain"/>
    <property type="match status" value="1"/>
</dbReference>
<dbReference type="Pfam" id="PF01168">
    <property type="entry name" value="Ala_racemase_N"/>
    <property type="match status" value="1"/>
</dbReference>
<dbReference type="GO" id="GO:0030170">
    <property type="term" value="F:pyridoxal phosphate binding"/>
    <property type="evidence" value="ECO:0007669"/>
    <property type="project" value="UniProtKB-UniRule"/>
</dbReference>
<dbReference type="RefSeq" id="WP_132128876.1">
    <property type="nucleotide sequence ID" value="NZ_CP042432.1"/>
</dbReference>
<dbReference type="NCBIfam" id="TIGR00492">
    <property type="entry name" value="alr"/>
    <property type="match status" value="1"/>
</dbReference>
<evidence type="ECO:0000256" key="8">
    <source>
        <dbReference type="HAMAP-Rule" id="MF_01201"/>
    </source>
</evidence>
<dbReference type="Gene3D" id="3.40.1190.10">
    <property type="entry name" value="Mur-like, catalytic domain"/>
    <property type="match status" value="1"/>
</dbReference>
<dbReference type="AlphaFoldDB" id="A0A4R3KT57"/>
<gene>
    <name evidence="12" type="ORF">EDD80_104139</name>
</gene>
<comment type="catalytic activity">
    <reaction evidence="1 8">
        <text>L-alanine = D-alanine</text>
        <dbReference type="Rhea" id="RHEA:20249"/>
        <dbReference type="ChEBI" id="CHEBI:57416"/>
        <dbReference type="ChEBI" id="CHEBI:57972"/>
        <dbReference type="EC" id="5.1.1.1"/>
    </reaction>
</comment>
<dbReference type="Proteomes" id="UP000295807">
    <property type="component" value="Unassembled WGS sequence"/>
</dbReference>
<keyword evidence="7 8" id="KW-0413">Isomerase</keyword>
<evidence type="ECO:0000256" key="10">
    <source>
        <dbReference type="PIRSR" id="PIRSR600821-52"/>
    </source>
</evidence>
<evidence type="ECO:0000313" key="13">
    <source>
        <dbReference type="Proteomes" id="UP000295807"/>
    </source>
</evidence>
<dbReference type="Gene3D" id="2.40.37.10">
    <property type="entry name" value="Lyase, Ornithine Decarboxylase, Chain A, domain 1"/>
    <property type="match status" value="1"/>
</dbReference>
<dbReference type="Gene3D" id="3.40.1390.10">
    <property type="entry name" value="MurE/MurF, N-terminal domain"/>
    <property type="match status" value="1"/>
</dbReference>
<dbReference type="EC" id="5.1.1.1" evidence="8"/>
<sequence>MYTIETIAAILSARPFIQKDEASILYLQTDSRRISFSEQSLFFAIKAARDGHDFIAEAWGKGVRNFVISSGDFPVENFPDSNFLLVPDTLASLQALAASHRRKFDYPLIGITGSNGKTVVKEWLFQLLSVDKNIVRSPKSFNSQTGVPLSLWRMGEEYELAIIEAGISKAGEMERLEKMIRPDIGILTNIGPAHDEGFGSLEEKITEKLKLFTHAFLFIYEKDALRSYEGALPGHAHFTWGYRGDEDLFISRVTPTGTGSILYGACKGQEMRIELPFADQASVHNGITCWCLLLWMEYPAEEISKRMRQLAPVSMRLKLMQAINHSSFINDSYNSDLGSLETALDFLARQQQHPRKTVILSDILQTGLDQEVLYGKVAALLGAAGINRLIAIGEALGRQRGQFSLPQMEFYDNTEEFTRDFRADMFGNEAILLKGARPFRFERISRLLEQKQHETVLEVNLNAMIGNLNFYKSKLAPGTGIMAMVKAFSYGSGSYEIAGMLQFHKVDYLAVAYTDEGAALRQNGIDMPVMVMSPEPPGFETLTGDGLEPEIYSFRVLEEFLRFLEGKEINSYPIHIKLDTGMHRLGFGEEDLEELGNMLKTADSIRVRSVFSHLAASEDPGQDEFSRQQMERFEEFAARLEKDLGYPFMRHLVNSAGILRFPEAHYDMVRLGIGLYGIGQGGSGSALQTVGTLKTTISQIRNVAAGETVGYGRTGRTDRPSRIATVKIGYADGFDRRLGNGNGEMLVNGQRVLVIGPVCMDMCMLDVTGVDCSETDEVIVFGEDLPIGEIAARLQTNAYEVLTNVSQRVKRIYTYE</sequence>
<dbReference type="InterPro" id="IPR036615">
    <property type="entry name" value="Mur_ligase_C_dom_sf"/>
</dbReference>
<keyword evidence="3 12" id="KW-0436">Ligase</keyword>
<evidence type="ECO:0000256" key="4">
    <source>
        <dbReference type="ARBA" id="ARBA00022741"/>
    </source>
</evidence>
<dbReference type="UniPathway" id="UPA00042">
    <property type="reaction ID" value="UER00497"/>
</dbReference>
<keyword evidence="13" id="KW-1185">Reference proteome</keyword>
<dbReference type="SUPFAM" id="SSF53623">
    <property type="entry name" value="MurD-like peptide ligases, catalytic domain"/>
    <property type="match status" value="1"/>
</dbReference>
<dbReference type="SMART" id="SM01005">
    <property type="entry name" value="Ala_racemase_C"/>
    <property type="match status" value="1"/>
</dbReference>
<evidence type="ECO:0000256" key="5">
    <source>
        <dbReference type="ARBA" id="ARBA00022840"/>
    </source>
</evidence>
<dbReference type="OrthoDB" id="9801978at2"/>
<keyword evidence="5" id="KW-0067">ATP-binding</keyword>
<dbReference type="InterPro" id="IPR036565">
    <property type="entry name" value="Mur-like_cat_sf"/>
</dbReference>
<dbReference type="InterPro" id="IPR029066">
    <property type="entry name" value="PLP-binding_barrel"/>
</dbReference>
<dbReference type="InterPro" id="IPR035911">
    <property type="entry name" value="MurE/MurF_N"/>
</dbReference>
<evidence type="ECO:0000256" key="1">
    <source>
        <dbReference type="ARBA" id="ARBA00000316"/>
    </source>
</evidence>
<dbReference type="SUPFAM" id="SSF50621">
    <property type="entry name" value="Alanine racemase C-terminal domain-like"/>
    <property type="match status" value="1"/>
</dbReference>
<dbReference type="InterPro" id="IPR051046">
    <property type="entry name" value="MurCDEF_CellWall_CoF430Synth"/>
</dbReference>
<reference evidence="12 13" key="1">
    <citation type="submission" date="2019-03" db="EMBL/GenBank/DDBJ databases">
        <title>Genomic Encyclopedia of Type Strains, Phase IV (KMG-IV): sequencing the most valuable type-strain genomes for metagenomic binning, comparative biology and taxonomic classification.</title>
        <authorList>
            <person name="Goeker M."/>
        </authorList>
    </citation>
    <scope>NUCLEOTIDE SEQUENCE [LARGE SCALE GENOMIC DNA]</scope>
    <source>
        <strain evidence="12 13">DSM 21100</strain>
    </source>
</reference>
<dbReference type="PRINTS" id="PR00992">
    <property type="entry name" value="ALARACEMASE"/>
</dbReference>
<dbReference type="EMBL" id="SMAD01000004">
    <property type="protein sequence ID" value="TCS87789.1"/>
    <property type="molecule type" value="Genomic_DNA"/>
</dbReference>
<dbReference type="PANTHER" id="PTHR43024">
    <property type="entry name" value="UDP-N-ACETYLMURAMOYL-TRIPEPTIDE--D-ALANYL-D-ALANINE LIGASE"/>
    <property type="match status" value="1"/>
</dbReference>
<evidence type="ECO:0000256" key="9">
    <source>
        <dbReference type="PIRSR" id="PIRSR600821-50"/>
    </source>
</evidence>